<comment type="caution">
    <text evidence="3">The sequence shown here is derived from an EMBL/GenBank/DDBJ whole genome shotgun (WGS) entry which is preliminary data.</text>
</comment>
<organism evidence="3 4">
    <name type="scientific">Halococcus saccharolyticus DSM 5350</name>
    <dbReference type="NCBI Taxonomy" id="1227455"/>
    <lineage>
        <taxon>Archaea</taxon>
        <taxon>Methanobacteriati</taxon>
        <taxon>Methanobacteriota</taxon>
        <taxon>Stenosarchaea group</taxon>
        <taxon>Halobacteria</taxon>
        <taxon>Halobacteriales</taxon>
        <taxon>Halococcaceae</taxon>
        <taxon>Halococcus</taxon>
    </lineage>
</organism>
<accession>M0MMX0</accession>
<feature type="region of interest" description="Disordered" evidence="1">
    <location>
        <begin position="307"/>
        <end position="361"/>
    </location>
</feature>
<dbReference type="Proteomes" id="UP000011669">
    <property type="component" value="Unassembled WGS sequence"/>
</dbReference>
<dbReference type="InterPro" id="IPR000415">
    <property type="entry name" value="Nitroreductase-like"/>
</dbReference>
<feature type="domain" description="Nitroreductase" evidence="2">
    <location>
        <begin position="155"/>
        <end position="251"/>
    </location>
</feature>
<dbReference type="InterPro" id="IPR052544">
    <property type="entry name" value="Bacteriocin_Proc_Enz"/>
</dbReference>
<reference evidence="3 4" key="1">
    <citation type="journal article" date="2014" name="PLoS Genet.">
        <title>Phylogenetically driven sequencing of extremely halophilic archaea reveals strategies for static and dynamic osmo-response.</title>
        <authorList>
            <person name="Becker E.A."/>
            <person name="Seitzer P.M."/>
            <person name="Tritt A."/>
            <person name="Larsen D."/>
            <person name="Krusor M."/>
            <person name="Yao A.I."/>
            <person name="Wu D."/>
            <person name="Madern D."/>
            <person name="Eisen J.A."/>
            <person name="Darling A.E."/>
            <person name="Facciotti M.T."/>
        </authorList>
    </citation>
    <scope>NUCLEOTIDE SEQUENCE [LARGE SCALE GENOMIC DNA]</scope>
    <source>
        <strain evidence="3 4">DSM 5350</strain>
    </source>
</reference>
<dbReference type="InParanoid" id="M0MMX0"/>
<dbReference type="STRING" id="1227455.C449_03641"/>
<evidence type="ECO:0000259" key="2">
    <source>
        <dbReference type="Pfam" id="PF00881"/>
    </source>
</evidence>
<dbReference type="CDD" id="cd02142">
    <property type="entry name" value="McbC_SagB-like_oxidoreductase"/>
    <property type="match status" value="2"/>
</dbReference>
<proteinExistence type="predicted"/>
<dbReference type="Pfam" id="PF00881">
    <property type="entry name" value="Nitroreductase"/>
    <property type="match status" value="1"/>
</dbReference>
<sequence length="544" mass="58979">MVDAREYHERTKHSPRELRADEFELDFSNRPRPSKEYVDFPRRSLGTVSTPPETPALQAIATDTAESNRTPDDDTLSIDLTTLCHYAAGVTKTIEVRGETAKFRAAACTGKLYHVDLYAITGDLDAPDGDDGTDAGVYHYDPNTDEFHVLREGDYRGVLADATDDHPGVADAPVTLVATSEWWRNAWKYRNRTYRHAFWDSGTVLANLLAVAHGSGHRAEVVTGFADDSVARLLGIDPDDEAPLELVAVGRDDSGSSVRTVEPIDPIDPETRLASDPVDYPLLSDAWHASTLSDGEAAAEWRERFVDGEGNSVPFGTHPPGDSEGREASLEQPARSAGDGERIALDPVDEDTASARPVANTIERRGSLREYSHEPISSRKFATVLDRALGGVPLDCFGASGSAEPTEPSTLVDAYCLVHAVEGIPSGAYQYYHGEDALERIGDTDREIAGHLALDQSVVGDAAVNVYLMADVGAIVEAVGNRGYRVAQLAAGIRLGRLYLATYSHRTLGGRGFTFYDDRVTEHLSPRAANQTPMTLFALGKPAE</sequence>
<feature type="compositionally biased region" description="Basic and acidic residues" evidence="1">
    <location>
        <begin position="1"/>
        <end position="42"/>
    </location>
</feature>
<evidence type="ECO:0000313" key="3">
    <source>
        <dbReference type="EMBL" id="EMA46728.1"/>
    </source>
</evidence>
<dbReference type="EMBL" id="AOMD01000012">
    <property type="protein sequence ID" value="EMA46728.1"/>
    <property type="molecule type" value="Genomic_DNA"/>
</dbReference>
<evidence type="ECO:0000313" key="4">
    <source>
        <dbReference type="Proteomes" id="UP000011669"/>
    </source>
</evidence>
<protein>
    <submittedName>
        <fullName evidence="3">SagB-type dehydrogenase domain protein</fullName>
    </submittedName>
</protein>
<dbReference type="RefSeq" id="WP_006076552.1">
    <property type="nucleotide sequence ID" value="NZ_AOMD01000012.1"/>
</dbReference>
<gene>
    <name evidence="3" type="ORF">C449_03641</name>
</gene>
<dbReference type="PANTHER" id="PTHR43745:SF2">
    <property type="entry name" value="NITROREDUCTASE MJ1384-RELATED"/>
    <property type="match status" value="1"/>
</dbReference>
<evidence type="ECO:0000256" key="1">
    <source>
        <dbReference type="SAM" id="MobiDB-lite"/>
    </source>
</evidence>
<dbReference type="AlphaFoldDB" id="M0MMX0"/>
<dbReference type="InterPro" id="IPR020051">
    <property type="entry name" value="SagB-type_dehydrogenase"/>
</dbReference>
<dbReference type="Gene3D" id="3.40.109.10">
    <property type="entry name" value="NADH Oxidase"/>
    <property type="match status" value="2"/>
</dbReference>
<dbReference type="InterPro" id="IPR029479">
    <property type="entry name" value="Nitroreductase"/>
</dbReference>
<dbReference type="NCBIfam" id="TIGR03605">
    <property type="entry name" value="antibiot_sagB"/>
    <property type="match status" value="1"/>
</dbReference>
<dbReference type="GO" id="GO:0016491">
    <property type="term" value="F:oxidoreductase activity"/>
    <property type="evidence" value="ECO:0007669"/>
    <property type="project" value="InterPro"/>
</dbReference>
<dbReference type="OrthoDB" id="10206at2157"/>
<feature type="region of interest" description="Disordered" evidence="1">
    <location>
        <begin position="1"/>
        <end position="55"/>
    </location>
</feature>
<keyword evidence="4" id="KW-1185">Reference proteome</keyword>
<name>M0MMX0_9EURY</name>
<dbReference type="SUPFAM" id="SSF55469">
    <property type="entry name" value="FMN-dependent nitroreductase-like"/>
    <property type="match status" value="2"/>
</dbReference>
<dbReference type="PATRIC" id="fig|1227455.4.peg.741"/>
<dbReference type="PANTHER" id="PTHR43745">
    <property type="entry name" value="NITROREDUCTASE MJ1384-RELATED"/>
    <property type="match status" value="1"/>
</dbReference>